<dbReference type="Proteomes" id="UP001299068">
    <property type="component" value="Unassembled WGS sequence"/>
</dbReference>
<name>A0ABS7KXJ2_CLOSR</name>
<proteinExistence type="predicted"/>
<comment type="caution">
    <text evidence="1">The sequence shown here is derived from an EMBL/GenBank/DDBJ whole genome shotgun (WGS) entry which is preliminary data.</text>
</comment>
<dbReference type="EMBL" id="JAIKTU010000005">
    <property type="protein sequence ID" value="MBY0755367.1"/>
    <property type="molecule type" value="Genomic_DNA"/>
</dbReference>
<dbReference type="RefSeq" id="WP_221860591.1">
    <property type="nucleotide sequence ID" value="NZ_JAIKTU010000005.1"/>
</dbReference>
<evidence type="ECO:0008006" key="3">
    <source>
        <dbReference type="Google" id="ProtNLM"/>
    </source>
</evidence>
<protein>
    <recommendedName>
        <fullName evidence="3">GNAT family N-acetyltransferase</fullName>
    </recommendedName>
</protein>
<sequence>MSLRIETEGLIIRELEELDSKDFIDIFNGQFRGINGAWGSDGSNKNQYFLD</sequence>
<accession>A0ABS7KXJ2</accession>
<reference evidence="1 2" key="1">
    <citation type="journal article" date="2021" name="Cell Host Microbe">
        <title>in vivo commensal control of Clostridioides difficile virulence.</title>
        <authorList>
            <person name="Girinathan B.P."/>
            <person name="Dibenedetto N."/>
            <person name="Worley J.N."/>
            <person name="Peltier J."/>
            <person name="Arrieta-Ortiz M.L."/>
            <person name="Rupa Christinal Immanuel S."/>
            <person name="Lavin R."/>
            <person name="Delaney M.L."/>
            <person name="Cummins C."/>
            <person name="Hoffmann M."/>
            <person name="Luo Y."/>
            <person name="Gonzalez-Escalona N."/>
            <person name="Allard M."/>
            <person name="Onderdonk A.B."/>
            <person name="Gerber G.K."/>
            <person name="Sonenshein A.L."/>
            <person name="Baliga N."/>
            <person name="Dupuy B."/>
            <person name="Bry L."/>
        </authorList>
    </citation>
    <scope>NUCLEOTIDE SEQUENCE [LARGE SCALE GENOMIC DNA]</scope>
    <source>
        <strain evidence="1 2">DSM 599</strain>
    </source>
</reference>
<keyword evidence="2" id="KW-1185">Reference proteome</keyword>
<evidence type="ECO:0000313" key="1">
    <source>
        <dbReference type="EMBL" id="MBY0755367.1"/>
    </source>
</evidence>
<evidence type="ECO:0000313" key="2">
    <source>
        <dbReference type="Proteomes" id="UP001299068"/>
    </source>
</evidence>
<organism evidence="1 2">
    <name type="scientific">Clostridium sardiniense</name>
    <name type="common">Clostridium absonum</name>
    <dbReference type="NCBI Taxonomy" id="29369"/>
    <lineage>
        <taxon>Bacteria</taxon>
        <taxon>Bacillati</taxon>
        <taxon>Bacillota</taxon>
        <taxon>Clostridia</taxon>
        <taxon>Eubacteriales</taxon>
        <taxon>Clostridiaceae</taxon>
        <taxon>Clostridium</taxon>
    </lineage>
</organism>
<gene>
    <name evidence="1" type="ORF">K5V21_07840</name>
</gene>